<dbReference type="GO" id="GO:1902600">
    <property type="term" value="P:proton transmembrane transport"/>
    <property type="evidence" value="ECO:0007669"/>
    <property type="project" value="InterPro"/>
</dbReference>
<dbReference type="OrthoDB" id="9781411at2"/>
<dbReference type="Pfam" id="PF00999">
    <property type="entry name" value="Na_H_Exchanger"/>
    <property type="match status" value="1"/>
</dbReference>
<keyword evidence="5" id="KW-1003">Cell membrane</keyword>
<dbReference type="FunFam" id="3.40.50.720:FF:000036">
    <property type="entry name" value="Glutathione-regulated potassium-efflux system protein KefB"/>
    <property type="match status" value="1"/>
</dbReference>
<dbReference type="InterPro" id="IPR036291">
    <property type="entry name" value="NAD(P)-bd_dom_sf"/>
</dbReference>
<dbReference type="SUPFAM" id="SSF51735">
    <property type="entry name" value="NAD(P)-binding Rossmann-fold domains"/>
    <property type="match status" value="1"/>
</dbReference>
<feature type="region of interest" description="Disordered" evidence="13">
    <location>
        <begin position="595"/>
        <end position="639"/>
    </location>
</feature>
<dbReference type="RefSeq" id="WP_081152124.1">
    <property type="nucleotide sequence ID" value="NZ_CP020465.1"/>
</dbReference>
<evidence type="ECO:0000256" key="2">
    <source>
        <dbReference type="ARBA" id="ARBA00005551"/>
    </source>
</evidence>
<evidence type="ECO:0000256" key="10">
    <source>
        <dbReference type="ARBA" id="ARBA00022989"/>
    </source>
</evidence>
<feature type="transmembrane region" description="Helical" evidence="14">
    <location>
        <begin position="302"/>
        <end position="324"/>
    </location>
</feature>
<feature type="transmembrane region" description="Helical" evidence="14">
    <location>
        <begin position="82"/>
        <end position="105"/>
    </location>
</feature>
<dbReference type="GO" id="GO:0006813">
    <property type="term" value="P:potassium ion transport"/>
    <property type="evidence" value="ECO:0007669"/>
    <property type="project" value="UniProtKB-KW"/>
</dbReference>
<evidence type="ECO:0000256" key="14">
    <source>
        <dbReference type="SAM" id="Phobius"/>
    </source>
</evidence>
<keyword evidence="9" id="KW-0630">Potassium</keyword>
<dbReference type="Proteomes" id="UP000202259">
    <property type="component" value="Chromosome"/>
</dbReference>
<dbReference type="GO" id="GO:0008324">
    <property type="term" value="F:monoatomic cation transmembrane transporter activity"/>
    <property type="evidence" value="ECO:0007669"/>
    <property type="project" value="InterPro"/>
</dbReference>
<feature type="compositionally biased region" description="Polar residues" evidence="13">
    <location>
        <begin position="624"/>
        <end position="639"/>
    </location>
</feature>
<evidence type="ECO:0000256" key="11">
    <source>
        <dbReference type="ARBA" id="ARBA00023065"/>
    </source>
</evidence>
<keyword evidence="4" id="KW-0050">Antiport</keyword>
<feature type="transmembrane region" description="Helical" evidence="14">
    <location>
        <begin position="6"/>
        <end position="22"/>
    </location>
</feature>
<evidence type="ECO:0000256" key="12">
    <source>
        <dbReference type="ARBA" id="ARBA00023136"/>
    </source>
</evidence>
<keyword evidence="7" id="KW-0633">Potassium transport</keyword>
<evidence type="ECO:0000256" key="4">
    <source>
        <dbReference type="ARBA" id="ARBA00022449"/>
    </source>
</evidence>
<gene>
    <name evidence="16" type="ORF">B5D82_13110</name>
</gene>
<feature type="transmembrane region" description="Helical" evidence="14">
    <location>
        <begin position="51"/>
        <end position="70"/>
    </location>
</feature>
<name>A0A222G9U1_9GAMM</name>
<evidence type="ECO:0000256" key="13">
    <source>
        <dbReference type="SAM" id="MobiDB-lite"/>
    </source>
</evidence>
<evidence type="ECO:0000259" key="15">
    <source>
        <dbReference type="PROSITE" id="PS51201"/>
    </source>
</evidence>
<feature type="transmembrane region" description="Helical" evidence="14">
    <location>
        <begin position="144"/>
        <end position="167"/>
    </location>
</feature>
<sequence length="639" mass="70173">MLEMAVIYLAAAIVAVPIAKRLGLGSVLGYLIAGIIIGPFAFGLVGDQTDVMHFAEFGVVMMLFLVGLELQPSRLWKLRHSIIGLGGLQVLLTTALFFAVCYFILNLRWETSLAIGLMLALSSTAIVLQTLTEKGWIKQEAGQNAFSVLLFQDIAVIPILALLPLLAFSEISHVASNHGNLIEHLPVFAQVLISLATIAAIIFSGKYIATPLFRYIAETRLRELFTLFALFLVIVIAVIMQKIGLSPALGTFLAGVVLAESEFRHELEVDIEPFKGLLLGLFFITVGASIDFPLLIEQFSNVMLFVIGLIVIKAFVLYILAYAFNIKSKQKLLFTLALAQGGEFAFVLLSLTSTLQILSVEQTKLTTLVVAISMLMAPLLLMFYEKVINREDNTQQAFDKPEQIEATKNVIIAGYGRFGQVIGRLLTAQGYHLSILDHSPSQIELLRRFGNKVFYGDAARIDLLTASGASEAQLLVIAIDDADKVLEIATMAKKHYPQLKIAARAIDRRHAYQLMHLGIETFKRETFDSALNLGVEALTLLGNEPADAKRAGEIFAKHDNESLTALADLWGDDHSYGIAVKQRIEDLKQVLSNDRNEQEKLNTCRKSDGTPCDDITESDEASVVESNATTSEKLNNASK</sequence>
<feature type="domain" description="RCK N-terminal" evidence="15">
    <location>
        <begin position="407"/>
        <end position="531"/>
    </location>
</feature>
<proteinExistence type="inferred from homology"/>
<dbReference type="Gene3D" id="3.40.50.720">
    <property type="entry name" value="NAD(P)-binding Rossmann-like Domain"/>
    <property type="match status" value="1"/>
</dbReference>
<keyword evidence="3" id="KW-0813">Transport</keyword>
<dbReference type="PANTHER" id="PTHR46157:SF4">
    <property type="entry name" value="K(+) EFFLUX ANTIPORTER 3, CHLOROPLASTIC"/>
    <property type="match status" value="1"/>
</dbReference>
<comment type="similarity">
    <text evidence="2">Belongs to the monovalent cation:proton antiporter 2 (CPA2) transporter (TC 2.A.37) family.</text>
</comment>
<keyword evidence="10 14" id="KW-1133">Transmembrane helix</keyword>
<evidence type="ECO:0000256" key="7">
    <source>
        <dbReference type="ARBA" id="ARBA00022538"/>
    </source>
</evidence>
<keyword evidence="12 14" id="KW-0472">Membrane</keyword>
<dbReference type="NCBIfam" id="TIGR00932">
    <property type="entry name" value="2a37"/>
    <property type="match status" value="1"/>
</dbReference>
<evidence type="ECO:0000256" key="6">
    <source>
        <dbReference type="ARBA" id="ARBA00022519"/>
    </source>
</evidence>
<dbReference type="FunFam" id="1.20.1530.20:FF:000001">
    <property type="entry name" value="Glutathione-regulated potassium-efflux system protein KefB"/>
    <property type="match status" value="1"/>
</dbReference>
<feature type="transmembrane region" description="Helical" evidence="14">
    <location>
        <begin position="187"/>
        <end position="209"/>
    </location>
</feature>
<evidence type="ECO:0000313" key="17">
    <source>
        <dbReference type="Proteomes" id="UP000202259"/>
    </source>
</evidence>
<evidence type="ECO:0000256" key="3">
    <source>
        <dbReference type="ARBA" id="ARBA00022448"/>
    </source>
</evidence>
<feature type="transmembrane region" description="Helical" evidence="14">
    <location>
        <begin position="111"/>
        <end position="132"/>
    </location>
</feature>
<dbReference type="GO" id="GO:0015297">
    <property type="term" value="F:antiporter activity"/>
    <property type="evidence" value="ECO:0007669"/>
    <property type="project" value="UniProtKB-KW"/>
</dbReference>
<keyword evidence="11" id="KW-0406">Ion transport</keyword>
<dbReference type="AlphaFoldDB" id="A0A222G9U1"/>
<feature type="transmembrane region" description="Helical" evidence="14">
    <location>
        <begin position="336"/>
        <end position="359"/>
    </location>
</feature>
<evidence type="ECO:0000256" key="9">
    <source>
        <dbReference type="ARBA" id="ARBA00022958"/>
    </source>
</evidence>
<feature type="transmembrane region" description="Helical" evidence="14">
    <location>
        <begin position="27"/>
        <end position="45"/>
    </location>
</feature>
<feature type="compositionally biased region" description="Basic and acidic residues" evidence="13">
    <location>
        <begin position="595"/>
        <end position="608"/>
    </location>
</feature>
<feature type="transmembrane region" description="Helical" evidence="14">
    <location>
        <begin position="221"/>
        <end position="239"/>
    </location>
</feature>
<dbReference type="KEGG" id="cber:B5D82_13110"/>
<evidence type="ECO:0000256" key="8">
    <source>
        <dbReference type="ARBA" id="ARBA00022692"/>
    </source>
</evidence>
<feature type="transmembrane region" description="Helical" evidence="14">
    <location>
        <begin position="365"/>
        <end position="384"/>
    </location>
</feature>
<keyword evidence="6" id="KW-0997">Cell inner membrane</keyword>
<dbReference type="PANTHER" id="PTHR46157">
    <property type="entry name" value="K(+) EFFLUX ANTIPORTER 3, CHLOROPLASTIC"/>
    <property type="match status" value="1"/>
</dbReference>
<dbReference type="InterPro" id="IPR004771">
    <property type="entry name" value="K/H_exchanger"/>
</dbReference>
<evidence type="ECO:0000256" key="1">
    <source>
        <dbReference type="ARBA" id="ARBA00004429"/>
    </source>
</evidence>
<dbReference type="InterPro" id="IPR003148">
    <property type="entry name" value="RCK_N"/>
</dbReference>
<organism evidence="16 17">
    <name type="scientific">Cognaticolwellia beringensis</name>
    <dbReference type="NCBI Taxonomy" id="1967665"/>
    <lineage>
        <taxon>Bacteria</taxon>
        <taxon>Pseudomonadati</taxon>
        <taxon>Pseudomonadota</taxon>
        <taxon>Gammaproteobacteria</taxon>
        <taxon>Alteromonadales</taxon>
        <taxon>Colwelliaceae</taxon>
        <taxon>Cognaticolwellia</taxon>
    </lineage>
</organism>
<dbReference type="Gene3D" id="1.20.1530.20">
    <property type="match status" value="1"/>
</dbReference>
<protein>
    <submittedName>
        <fullName evidence="16">Potassium transporter</fullName>
    </submittedName>
</protein>
<evidence type="ECO:0000256" key="5">
    <source>
        <dbReference type="ARBA" id="ARBA00022475"/>
    </source>
</evidence>
<keyword evidence="17" id="KW-1185">Reference proteome</keyword>
<comment type="subcellular location">
    <subcellularLocation>
        <location evidence="1">Cell inner membrane</location>
        <topology evidence="1">Multi-pass membrane protein</topology>
    </subcellularLocation>
</comment>
<dbReference type="GO" id="GO:0005886">
    <property type="term" value="C:plasma membrane"/>
    <property type="evidence" value="ECO:0007669"/>
    <property type="project" value="UniProtKB-SubCell"/>
</dbReference>
<reference evidence="16 17" key="1">
    <citation type="submission" date="2017-08" db="EMBL/GenBank/DDBJ databases">
        <title>Complete genome of Colwellia sp. NB097-1, a psychrophile bacterium ioslated from Bering Sea.</title>
        <authorList>
            <person name="Chen X."/>
        </authorList>
    </citation>
    <scope>NUCLEOTIDE SEQUENCE [LARGE SCALE GENOMIC DNA]</scope>
    <source>
        <strain evidence="16 17">NB097-1</strain>
    </source>
</reference>
<dbReference type="PROSITE" id="PS51201">
    <property type="entry name" value="RCK_N"/>
    <property type="match status" value="1"/>
</dbReference>
<dbReference type="EMBL" id="CP020465">
    <property type="protein sequence ID" value="ASP48627.1"/>
    <property type="molecule type" value="Genomic_DNA"/>
</dbReference>
<keyword evidence="8 14" id="KW-0812">Transmembrane</keyword>
<dbReference type="InterPro" id="IPR038770">
    <property type="entry name" value="Na+/solute_symporter_sf"/>
</dbReference>
<accession>A0A222G9U1</accession>
<dbReference type="Pfam" id="PF02254">
    <property type="entry name" value="TrkA_N"/>
    <property type="match status" value="1"/>
</dbReference>
<evidence type="ECO:0000313" key="16">
    <source>
        <dbReference type="EMBL" id="ASP48627.1"/>
    </source>
</evidence>
<dbReference type="InterPro" id="IPR006153">
    <property type="entry name" value="Cation/H_exchanger_TM"/>
</dbReference>